<evidence type="ECO:0000259" key="1">
    <source>
        <dbReference type="Pfam" id="PF01022"/>
    </source>
</evidence>
<protein>
    <submittedName>
        <fullName evidence="3">ArsR family transcriptional regulator</fullName>
    </submittedName>
</protein>
<dbReference type="Pfam" id="PF24266">
    <property type="entry name" value="HTH_HVO_0163_N"/>
    <property type="match status" value="1"/>
</dbReference>
<dbReference type="PANTHER" id="PTHR36216">
    <property type="entry name" value="TRANSCRIPTIONAL REGULATOR, TRMB"/>
    <property type="match status" value="1"/>
</dbReference>
<comment type="caution">
    <text evidence="3">The sequence shown here is derived from an EMBL/GenBank/DDBJ whole genome shotgun (WGS) entry which is preliminary data.</text>
</comment>
<dbReference type="InterPro" id="IPR036390">
    <property type="entry name" value="WH_DNA-bd_sf"/>
</dbReference>
<gene>
    <name evidence="3" type="ORF">OB960_23075</name>
</gene>
<dbReference type="SUPFAM" id="SSF46785">
    <property type="entry name" value="Winged helix' DNA-binding domain"/>
    <property type="match status" value="2"/>
</dbReference>
<dbReference type="PANTHER" id="PTHR36216:SF1">
    <property type="entry name" value="HTH ARSR-TYPE DOMAIN-CONTAINING PROTEIN"/>
    <property type="match status" value="1"/>
</dbReference>
<feature type="domain" description="HVO-0163 N-terminal HTH" evidence="2">
    <location>
        <begin position="2"/>
        <end position="71"/>
    </location>
</feature>
<dbReference type="CDD" id="cd00090">
    <property type="entry name" value="HTH_ARSR"/>
    <property type="match status" value="1"/>
</dbReference>
<reference evidence="3" key="1">
    <citation type="submission" date="2022-09" db="EMBL/GenBank/DDBJ databases">
        <title>Enrichment on poylsaccharides allowed isolation of novel metabolic and taxonomic groups of Haloarchaea.</title>
        <authorList>
            <person name="Sorokin D.Y."/>
            <person name="Elcheninov A.G."/>
            <person name="Khizhniak T.V."/>
            <person name="Kolganova T.V."/>
            <person name="Kublanov I.V."/>
        </authorList>
    </citation>
    <scope>NUCLEOTIDE SEQUENCE</scope>
    <source>
        <strain evidence="3">AArc-xg1-1</strain>
    </source>
</reference>
<dbReference type="RefSeq" id="WP_338006070.1">
    <property type="nucleotide sequence ID" value="NZ_JAOPKA010000025.1"/>
</dbReference>
<evidence type="ECO:0000313" key="4">
    <source>
        <dbReference type="Proteomes" id="UP001321018"/>
    </source>
</evidence>
<dbReference type="InterPro" id="IPR011991">
    <property type="entry name" value="ArsR-like_HTH"/>
</dbReference>
<dbReference type="InterPro" id="IPR056504">
    <property type="entry name" value="HTH_HVO_0163_N"/>
</dbReference>
<sequence length="172" mass="19983">MNETRRRIRDRIHTNAGIHFNELVRESAFAPGQIQYHVRRLVDDGAVVSEQCYGQTHYYPPAYDAWDRRTLALFRRETAREIIVALIERESARPDELADDLEIARSTLEWHLDRLCACEIVEKAYGDHNRVTLRLADPERTGNVLSTVTPSGPDRLVDRFTRLVDRLLERGE</sequence>
<dbReference type="AlphaFoldDB" id="A0AAP3E4K8"/>
<dbReference type="Gene3D" id="1.10.10.10">
    <property type="entry name" value="Winged helix-like DNA-binding domain superfamily/Winged helix DNA-binding domain"/>
    <property type="match status" value="2"/>
</dbReference>
<organism evidence="3 4">
    <name type="scientific">Natronoglomus mannanivorans</name>
    <dbReference type="NCBI Taxonomy" id="2979990"/>
    <lineage>
        <taxon>Archaea</taxon>
        <taxon>Methanobacteriati</taxon>
        <taxon>Methanobacteriota</taxon>
        <taxon>Stenosarchaea group</taxon>
        <taxon>Halobacteria</taxon>
        <taxon>Halobacteriales</taxon>
        <taxon>Natrialbaceae</taxon>
        <taxon>Natronoglomus</taxon>
    </lineage>
</organism>
<dbReference type="Pfam" id="PF01022">
    <property type="entry name" value="HTH_5"/>
    <property type="match status" value="1"/>
</dbReference>
<dbReference type="Proteomes" id="UP001321018">
    <property type="component" value="Unassembled WGS sequence"/>
</dbReference>
<feature type="domain" description="HTH arsR-type" evidence="1">
    <location>
        <begin position="77"/>
        <end position="123"/>
    </location>
</feature>
<dbReference type="EMBL" id="JAOPKA010000025">
    <property type="protein sequence ID" value="MCU4744262.1"/>
    <property type="molecule type" value="Genomic_DNA"/>
</dbReference>
<dbReference type="InterPro" id="IPR036388">
    <property type="entry name" value="WH-like_DNA-bd_sf"/>
</dbReference>
<evidence type="ECO:0000313" key="3">
    <source>
        <dbReference type="EMBL" id="MCU4744262.1"/>
    </source>
</evidence>
<accession>A0AAP3E4K8</accession>
<dbReference type="InterPro" id="IPR001845">
    <property type="entry name" value="HTH_ArsR_DNA-bd_dom"/>
</dbReference>
<evidence type="ECO:0000259" key="2">
    <source>
        <dbReference type="Pfam" id="PF24266"/>
    </source>
</evidence>
<proteinExistence type="predicted"/>
<dbReference type="GO" id="GO:0003700">
    <property type="term" value="F:DNA-binding transcription factor activity"/>
    <property type="evidence" value="ECO:0007669"/>
    <property type="project" value="InterPro"/>
</dbReference>
<name>A0AAP3E4K8_9EURY</name>